<sequence length="281" mass="31438">MILTCVILLGEQDDAVVKSNRYLQIGRYRFRKLLTFNTHAHAPCVQGVTGAGRRTQRTARQKTVTIWESMEIALNFQQFVSRNTNRVGKDVSKAGTAQPCPPPLMIIYHGKYIYNRRAEPLPHQFNSYLSGFLTAFDTNLINLIPRKTYRISAFTRLFPAALQVLKEGGRTSQGSTRPSAASTRIAGRGDGREGRTYDSVCVRERESTTDPLFTVHPSQVYLRGVVERELQKVRARSSCECRDEGHRAKGAGGVRQGRYLGSVPPPAGERPLLVWASGYDH</sequence>
<evidence type="ECO:0000313" key="3">
    <source>
        <dbReference type="Proteomes" id="UP000299102"/>
    </source>
</evidence>
<feature type="compositionally biased region" description="Polar residues" evidence="1">
    <location>
        <begin position="170"/>
        <end position="182"/>
    </location>
</feature>
<dbReference type="AlphaFoldDB" id="A0A4C1ZKN5"/>
<dbReference type="Proteomes" id="UP000299102">
    <property type="component" value="Unassembled WGS sequence"/>
</dbReference>
<organism evidence="2 3">
    <name type="scientific">Eumeta variegata</name>
    <name type="common">Bagworm moth</name>
    <name type="synonym">Eumeta japonica</name>
    <dbReference type="NCBI Taxonomy" id="151549"/>
    <lineage>
        <taxon>Eukaryota</taxon>
        <taxon>Metazoa</taxon>
        <taxon>Ecdysozoa</taxon>
        <taxon>Arthropoda</taxon>
        <taxon>Hexapoda</taxon>
        <taxon>Insecta</taxon>
        <taxon>Pterygota</taxon>
        <taxon>Neoptera</taxon>
        <taxon>Endopterygota</taxon>
        <taxon>Lepidoptera</taxon>
        <taxon>Glossata</taxon>
        <taxon>Ditrysia</taxon>
        <taxon>Tineoidea</taxon>
        <taxon>Psychidae</taxon>
        <taxon>Oiketicinae</taxon>
        <taxon>Eumeta</taxon>
    </lineage>
</organism>
<gene>
    <name evidence="2" type="ORF">EVAR_64702_1</name>
</gene>
<proteinExistence type="predicted"/>
<protein>
    <submittedName>
        <fullName evidence="2">Uncharacterized protein</fullName>
    </submittedName>
</protein>
<evidence type="ECO:0000313" key="2">
    <source>
        <dbReference type="EMBL" id="GBP89066.1"/>
    </source>
</evidence>
<dbReference type="EMBL" id="BGZK01001973">
    <property type="protein sequence ID" value="GBP89066.1"/>
    <property type="molecule type" value="Genomic_DNA"/>
</dbReference>
<accession>A0A4C1ZKN5</accession>
<name>A0A4C1ZKN5_EUMVA</name>
<reference evidence="2 3" key="1">
    <citation type="journal article" date="2019" name="Commun. Biol.">
        <title>The bagworm genome reveals a unique fibroin gene that provides high tensile strength.</title>
        <authorList>
            <person name="Kono N."/>
            <person name="Nakamura H."/>
            <person name="Ohtoshi R."/>
            <person name="Tomita M."/>
            <person name="Numata K."/>
            <person name="Arakawa K."/>
        </authorList>
    </citation>
    <scope>NUCLEOTIDE SEQUENCE [LARGE SCALE GENOMIC DNA]</scope>
</reference>
<feature type="compositionally biased region" description="Basic and acidic residues" evidence="1">
    <location>
        <begin position="187"/>
        <end position="196"/>
    </location>
</feature>
<feature type="region of interest" description="Disordered" evidence="1">
    <location>
        <begin position="242"/>
        <end position="266"/>
    </location>
</feature>
<feature type="region of interest" description="Disordered" evidence="1">
    <location>
        <begin position="169"/>
        <end position="196"/>
    </location>
</feature>
<keyword evidence="3" id="KW-1185">Reference proteome</keyword>
<comment type="caution">
    <text evidence="2">The sequence shown here is derived from an EMBL/GenBank/DDBJ whole genome shotgun (WGS) entry which is preliminary data.</text>
</comment>
<evidence type="ECO:0000256" key="1">
    <source>
        <dbReference type="SAM" id="MobiDB-lite"/>
    </source>
</evidence>